<keyword evidence="4" id="KW-1185">Reference proteome</keyword>
<dbReference type="SMART" id="SM01080">
    <property type="entry name" value="CHASE2"/>
    <property type="match status" value="1"/>
</dbReference>
<dbReference type="Proteomes" id="UP001050975">
    <property type="component" value="Unassembled WGS sequence"/>
</dbReference>
<feature type="transmembrane region" description="Helical" evidence="1">
    <location>
        <begin position="801"/>
        <end position="819"/>
    </location>
</feature>
<comment type="caution">
    <text evidence="3">The sequence shown here is derived from an EMBL/GenBank/DDBJ whole genome shotgun (WGS) entry which is preliminary data.</text>
</comment>
<name>A0AAV3X6V8_9CYAN</name>
<dbReference type="EMBL" id="BLAY01000020">
    <property type="protein sequence ID" value="GET36991.1"/>
    <property type="molecule type" value="Genomic_DNA"/>
</dbReference>
<protein>
    <submittedName>
        <fullName evidence="3">Chase2 sensor protein</fullName>
    </submittedName>
</protein>
<feature type="transmembrane region" description="Helical" evidence="1">
    <location>
        <begin position="736"/>
        <end position="755"/>
    </location>
</feature>
<feature type="transmembrane region" description="Helical" evidence="1">
    <location>
        <begin position="776"/>
        <end position="795"/>
    </location>
</feature>
<evidence type="ECO:0000259" key="2">
    <source>
        <dbReference type="SMART" id="SM01080"/>
    </source>
</evidence>
<dbReference type="Pfam" id="PF05226">
    <property type="entry name" value="CHASE2"/>
    <property type="match status" value="1"/>
</dbReference>
<evidence type="ECO:0000313" key="4">
    <source>
        <dbReference type="Proteomes" id="UP001050975"/>
    </source>
</evidence>
<dbReference type="AlphaFoldDB" id="A0AAV3X6V8"/>
<keyword evidence="1" id="KW-0812">Transmembrane</keyword>
<reference evidence="3" key="1">
    <citation type="submission" date="2019-10" db="EMBL/GenBank/DDBJ databases">
        <title>Draft genome sequece of Microseira wollei NIES-4236.</title>
        <authorList>
            <person name="Yamaguchi H."/>
            <person name="Suzuki S."/>
            <person name="Kawachi M."/>
        </authorList>
    </citation>
    <scope>NUCLEOTIDE SEQUENCE</scope>
    <source>
        <strain evidence="3">NIES-4236</strain>
    </source>
</reference>
<feature type="domain" description="CHASE2" evidence="2">
    <location>
        <begin position="405"/>
        <end position="753"/>
    </location>
</feature>
<organism evidence="3 4">
    <name type="scientific">Microseira wollei NIES-4236</name>
    <dbReference type="NCBI Taxonomy" id="2530354"/>
    <lineage>
        <taxon>Bacteria</taxon>
        <taxon>Bacillati</taxon>
        <taxon>Cyanobacteriota</taxon>
        <taxon>Cyanophyceae</taxon>
        <taxon>Oscillatoriophycideae</taxon>
        <taxon>Aerosakkonematales</taxon>
        <taxon>Aerosakkonemataceae</taxon>
        <taxon>Microseira</taxon>
    </lineage>
</organism>
<keyword evidence="1" id="KW-0472">Membrane</keyword>
<accession>A0AAV3X6V8</accession>
<dbReference type="InterPro" id="IPR007890">
    <property type="entry name" value="CHASE2"/>
</dbReference>
<evidence type="ECO:0000313" key="3">
    <source>
        <dbReference type="EMBL" id="GET36991.1"/>
    </source>
</evidence>
<sequence>MFHLKVERIDQTCRFELSWGKGQQLVEKLNYPEILTRLYQDWQQIYLSFYTTALRGRVQASGSLNAPPPPVDWHAKLVQAEAKLLYEFHRWLRSGDLFEIRRAIASAAANKIDPSSPPVNVFLTCSPIELERFPWEAWEISDFANAGNIRIIRTPQNIRVEADEEQVLRRRKARVLAILGDETGLNFQADRQAVRSLSPIAEVEFVGWQSEQDIGELKQRICDAIADEKGWDILFFAGHSNETCITGGQLAIAPHTSMLISEISPYITKAKERGIQFAIFNSCSGLTIANALIDLGLSSVAIMREPVHNKVAAEFLVRFLQSLGEYKDVQESMLAACQYLKLEKKLTYPSAYLIPSLYCHPGSKLFCLQPFGFKQQLQQLLPTRQELLFLVMFLLISWQLPVQDFLLERRVLMQAIYRNITGQTGKNGPPPVLLVPIDQDSIEKDNIGIPRPMPRTYIARLIDRLSALNARVIGIDFLLSRPQKNNDKQLAKSLRNAVQKQPFGTWFVFVELEDDSGQWLRVRPEIASPNWSLYGDMRFVMGYMKLGPGEHYDVESLPFSYAIALAYKENFESNHDPLQPQLKSQKYFLSQVKSDIKKKQNQNYTSLFSPSSHFQPITAFSYQLGQTWLHPIMDFSIPPDQVYHRLPAWQLLRAKGDAPQLRHVGKQAAIVVPGGYLEAGVSKEGEDNFPLPGAIAYWRNQPGSFDNSRIFTGGEAHAYMVHHFVTGRLVIPIPDVWIVALAALLGKVAVLALLQPNRRRHIRKSFSPFRGESGRIIVLGIATAGYGLVSLQVYISSAILFPWLLASAIVWSYALPALIRRKNYG</sequence>
<gene>
    <name evidence="3" type="ORF">MiSe_17440</name>
</gene>
<proteinExistence type="predicted"/>
<dbReference type="RefSeq" id="WP_226577685.1">
    <property type="nucleotide sequence ID" value="NZ_BLAY01000020.1"/>
</dbReference>
<evidence type="ECO:0000256" key="1">
    <source>
        <dbReference type="SAM" id="Phobius"/>
    </source>
</evidence>
<keyword evidence="1" id="KW-1133">Transmembrane helix</keyword>